<evidence type="ECO:0000313" key="2">
    <source>
        <dbReference type="EMBL" id="CFS18309.1"/>
    </source>
</evidence>
<evidence type="ECO:0000313" key="5">
    <source>
        <dbReference type="Proteomes" id="UP000046680"/>
    </source>
</evidence>
<organism evidence="3 4">
    <name type="scientific">Mycobacterium tuberculosis</name>
    <dbReference type="NCBI Taxonomy" id="1773"/>
    <lineage>
        <taxon>Bacteria</taxon>
        <taxon>Bacillati</taxon>
        <taxon>Actinomycetota</taxon>
        <taxon>Actinomycetes</taxon>
        <taxon>Mycobacteriales</taxon>
        <taxon>Mycobacteriaceae</taxon>
        <taxon>Mycobacterium</taxon>
        <taxon>Mycobacterium tuberculosis complex</taxon>
    </lineage>
</organism>
<proteinExistence type="predicted"/>
<dbReference type="Proteomes" id="UP000044938">
    <property type="component" value="Unassembled WGS sequence"/>
</dbReference>
<dbReference type="AlphaFoldDB" id="A0A655JQ39"/>
<evidence type="ECO:0000313" key="1">
    <source>
        <dbReference type="EMBL" id="CFE46835.1"/>
    </source>
</evidence>
<gene>
    <name evidence="2" type="ORF">ERS007657_04438</name>
    <name evidence="1" type="ORF">ERS007681_04201</name>
    <name evidence="3" type="ORF">ERS007720_04417</name>
</gene>
<evidence type="ECO:0000313" key="6">
    <source>
        <dbReference type="Proteomes" id="UP000048289"/>
    </source>
</evidence>
<sequence>MLLPASAPVSAPLAGSKMLLKFCNTVGLICSVCLMSSRLSTSAVVIDASLSDAVPIASRCSAAKLPTSATTALRSSAA</sequence>
<dbReference type="Proteomes" id="UP000046680">
    <property type="component" value="Unassembled WGS sequence"/>
</dbReference>
<dbReference type="EMBL" id="CFOE01000930">
    <property type="protein sequence ID" value="CFE46835.1"/>
    <property type="molecule type" value="Genomic_DNA"/>
</dbReference>
<accession>A0A655JQ39</accession>
<dbReference type="EMBL" id="CSAJ01000934">
    <property type="protein sequence ID" value="COX38856.1"/>
    <property type="molecule type" value="Genomic_DNA"/>
</dbReference>
<evidence type="ECO:0000313" key="4">
    <source>
        <dbReference type="Proteomes" id="UP000044938"/>
    </source>
</evidence>
<reference evidence="4 5" key="1">
    <citation type="submission" date="2015-03" db="EMBL/GenBank/DDBJ databases">
        <authorList>
            <consortium name="Pathogen Informatics"/>
        </authorList>
    </citation>
    <scope>NUCLEOTIDE SEQUENCE [LARGE SCALE GENOMIC DNA]</scope>
    <source>
        <strain evidence="2 5">C09601061</strain>
        <strain evidence="1 6">G09901357</strain>
        <strain evidence="3 4">M09401471</strain>
    </source>
</reference>
<protein>
    <submittedName>
        <fullName evidence="3">Uncharacterized protein</fullName>
    </submittedName>
</protein>
<dbReference type="Proteomes" id="UP000048289">
    <property type="component" value="Unassembled WGS sequence"/>
</dbReference>
<dbReference type="EMBL" id="CGCX01003062">
    <property type="protein sequence ID" value="CFS18309.1"/>
    <property type="molecule type" value="Genomic_DNA"/>
</dbReference>
<evidence type="ECO:0000313" key="3">
    <source>
        <dbReference type="EMBL" id="COX38856.1"/>
    </source>
</evidence>
<name>A0A655JQ39_MYCTX</name>